<dbReference type="Gene3D" id="3.40.190.10">
    <property type="entry name" value="Periplasmic binding protein-like II"/>
    <property type="match status" value="1"/>
</dbReference>
<dbReference type="Pfam" id="PF03401">
    <property type="entry name" value="TctC"/>
    <property type="match status" value="1"/>
</dbReference>
<sequence length="328" mass="34606">MKLMHVTKIIAAAATLTAALQGPAQAADYPSKDIMHIMPWSAGGGTDTVMRSFLSFAEEPLGVGINTQNITGAQSGVGTLRLMKSRPDGYTIGSLTWDSVITVPYNDLVPGYDTEQLAYLGAVTVHPTAIIVRADAPFTTVDEFVEAAKAAPGTLKISNVGLGGVWHLPALDFAKQAEIDVQHIPYPKGSGPQVEGLLSGETDAASTSISAAYSAIQSGQARVLAVMADERSDDFPDVPTFKESGYDVVWGGFRLLATQAEVDAEQRATLEAAFAQVFDNPEFQKVAADTGMGAGWMDAEETAAYVKASQEKAFALTDELVEAGLLSE</sequence>
<dbReference type="RefSeq" id="WP_092424304.1">
    <property type="nucleotide sequence ID" value="NZ_FNCL01000005.1"/>
</dbReference>
<feature type="chain" id="PRO_5011505244" evidence="2">
    <location>
        <begin position="27"/>
        <end position="328"/>
    </location>
</feature>
<dbReference type="PANTHER" id="PTHR42928">
    <property type="entry name" value="TRICARBOXYLATE-BINDING PROTEIN"/>
    <property type="match status" value="1"/>
</dbReference>
<dbReference type="InterPro" id="IPR042100">
    <property type="entry name" value="Bug_dom1"/>
</dbReference>
<dbReference type="OrthoDB" id="8970543at2"/>
<dbReference type="AlphaFoldDB" id="A0A1I6SXE8"/>
<dbReference type="Gene3D" id="3.40.190.150">
    <property type="entry name" value="Bordetella uptake gene, domain 1"/>
    <property type="match status" value="1"/>
</dbReference>
<protein>
    <submittedName>
        <fullName evidence="3">Tripartite-type tricarboxylate transporter, receptor component TctC</fullName>
    </submittedName>
</protein>
<dbReference type="EMBL" id="FOZW01000005">
    <property type="protein sequence ID" value="SFS81563.1"/>
    <property type="molecule type" value="Genomic_DNA"/>
</dbReference>
<keyword evidence="4" id="KW-1185">Reference proteome</keyword>
<evidence type="ECO:0000313" key="4">
    <source>
        <dbReference type="Proteomes" id="UP000199392"/>
    </source>
</evidence>
<evidence type="ECO:0000256" key="1">
    <source>
        <dbReference type="ARBA" id="ARBA00006987"/>
    </source>
</evidence>
<evidence type="ECO:0000256" key="2">
    <source>
        <dbReference type="SAM" id="SignalP"/>
    </source>
</evidence>
<dbReference type="CDD" id="cd07012">
    <property type="entry name" value="PBP2_Bug_TTT"/>
    <property type="match status" value="1"/>
</dbReference>
<organism evidence="3 4">
    <name type="scientific">Alloyangia pacifica</name>
    <dbReference type="NCBI Taxonomy" id="311180"/>
    <lineage>
        <taxon>Bacteria</taxon>
        <taxon>Pseudomonadati</taxon>
        <taxon>Pseudomonadota</taxon>
        <taxon>Alphaproteobacteria</taxon>
        <taxon>Rhodobacterales</taxon>
        <taxon>Roseobacteraceae</taxon>
        <taxon>Alloyangia</taxon>
    </lineage>
</organism>
<name>A0A1I6SXE8_9RHOB</name>
<dbReference type="PANTHER" id="PTHR42928:SF5">
    <property type="entry name" value="BLR1237 PROTEIN"/>
    <property type="match status" value="1"/>
</dbReference>
<comment type="similarity">
    <text evidence="1">Belongs to the UPF0065 (bug) family.</text>
</comment>
<keyword evidence="2" id="KW-0732">Signal</keyword>
<dbReference type="SUPFAM" id="SSF53850">
    <property type="entry name" value="Periplasmic binding protein-like II"/>
    <property type="match status" value="1"/>
</dbReference>
<proteinExistence type="inferred from homology"/>
<evidence type="ECO:0000313" key="3">
    <source>
        <dbReference type="EMBL" id="SFS81563.1"/>
    </source>
</evidence>
<reference evidence="4" key="1">
    <citation type="submission" date="2016-10" db="EMBL/GenBank/DDBJ databases">
        <authorList>
            <person name="Varghese N."/>
            <person name="Submissions S."/>
        </authorList>
    </citation>
    <scope>NUCLEOTIDE SEQUENCE [LARGE SCALE GENOMIC DNA]</scope>
    <source>
        <strain evidence="4">DSM 26894</strain>
    </source>
</reference>
<dbReference type="InterPro" id="IPR005064">
    <property type="entry name" value="BUG"/>
</dbReference>
<dbReference type="Proteomes" id="UP000199392">
    <property type="component" value="Unassembled WGS sequence"/>
</dbReference>
<keyword evidence="3" id="KW-0675">Receptor</keyword>
<accession>A0A1I6SXE8</accession>
<feature type="signal peptide" evidence="2">
    <location>
        <begin position="1"/>
        <end position="26"/>
    </location>
</feature>
<dbReference type="STRING" id="311180.SAMN04488050_105120"/>
<gene>
    <name evidence="3" type="ORF">SAMN04488050_105120</name>
</gene>
<dbReference type="PIRSF" id="PIRSF017082">
    <property type="entry name" value="YflP"/>
    <property type="match status" value="1"/>
</dbReference>